<dbReference type="AlphaFoldDB" id="A0A0K6GNT2"/>
<evidence type="ECO:0000313" key="2">
    <source>
        <dbReference type="Proteomes" id="UP000182738"/>
    </source>
</evidence>
<sequence length="49" mass="5911">MPEQLLLQLVNLVQNVSENVQWIEQKFQTMKQEIIELKTKVNKQDEDIR</sequence>
<dbReference type="Proteomes" id="UP000182738">
    <property type="component" value="Unassembled WGS sequence"/>
</dbReference>
<evidence type="ECO:0000313" key="1">
    <source>
        <dbReference type="EMBL" id="CUA80191.1"/>
    </source>
</evidence>
<keyword evidence="2" id="KW-1185">Reference proteome</keyword>
<dbReference type="EMBL" id="CYGZ01000008">
    <property type="protein sequence ID" value="CUA80191.1"/>
    <property type="molecule type" value="Genomic_DNA"/>
</dbReference>
<gene>
    <name evidence="1" type="ORF">Ga0061060_10821</name>
</gene>
<name>A0A0K6GNT2_9BACL</name>
<organism evidence="1 2">
    <name type="scientific">Anoxybacillus suryakundensis</name>
    <dbReference type="NCBI Taxonomy" id="1325335"/>
    <lineage>
        <taxon>Bacteria</taxon>
        <taxon>Bacillati</taxon>
        <taxon>Bacillota</taxon>
        <taxon>Bacilli</taxon>
        <taxon>Bacillales</taxon>
        <taxon>Anoxybacillaceae</taxon>
        <taxon>Anoxybacillus</taxon>
    </lineage>
</organism>
<reference evidence="2" key="1">
    <citation type="submission" date="2015-08" db="EMBL/GenBank/DDBJ databases">
        <authorList>
            <person name="Varghese N."/>
        </authorList>
    </citation>
    <scope>NUCLEOTIDE SEQUENCE [LARGE SCALE GENOMIC DNA]</scope>
    <source>
        <strain evidence="2">DSM 27374</strain>
    </source>
</reference>
<accession>A0A0K6GNT2</accession>
<protein>
    <submittedName>
        <fullName evidence="1">Uncharacterized protein</fullName>
    </submittedName>
</protein>
<dbReference type="STRING" id="1325335.GCA_001418025_01499"/>
<proteinExistence type="predicted"/>